<dbReference type="EMBL" id="QGDH01000052">
    <property type="protein sequence ID" value="RAR12134.1"/>
    <property type="molecule type" value="Genomic_DNA"/>
</dbReference>
<dbReference type="Proteomes" id="UP000249619">
    <property type="component" value="Unassembled WGS sequence"/>
</dbReference>
<keyword evidence="2" id="KW-1185">Reference proteome</keyword>
<proteinExistence type="predicted"/>
<evidence type="ECO:0000313" key="1">
    <source>
        <dbReference type="EMBL" id="RAR12134.1"/>
    </source>
</evidence>
<dbReference type="STRING" id="183478.A0A364N4V8"/>
<organism evidence="1 2">
    <name type="scientific">Stemphylium lycopersici</name>
    <name type="common">Tomato gray leaf spot disease fungus</name>
    <name type="synonym">Thyrospora lycopersici</name>
    <dbReference type="NCBI Taxonomy" id="183478"/>
    <lineage>
        <taxon>Eukaryota</taxon>
        <taxon>Fungi</taxon>
        <taxon>Dikarya</taxon>
        <taxon>Ascomycota</taxon>
        <taxon>Pezizomycotina</taxon>
        <taxon>Dothideomycetes</taxon>
        <taxon>Pleosporomycetidae</taxon>
        <taxon>Pleosporales</taxon>
        <taxon>Pleosporineae</taxon>
        <taxon>Pleosporaceae</taxon>
        <taxon>Stemphylium</taxon>
    </lineage>
</organism>
<reference evidence="2" key="1">
    <citation type="submission" date="2018-05" db="EMBL/GenBank/DDBJ databases">
        <title>Draft genome sequence of Stemphylium lycopersici strain CIDEFI 213.</title>
        <authorList>
            <person name="Medina R."/>
            <person name="Franco M.E.E."/>
            <person name="Lucentini C.G."/>
            <person name="Saparrat M.C.N."/>
            <person name="Balatti P.A."/>
        </authorList>
    </citation>
    <scope>NUCLEOTIDE SEQUENCE [LARGE SCALE GENOMIC DNA]</scope>
    <source>
        <strain evidence="2">CIDEFI 213</strain>
    </source>
</reference>
<evidence type="ECO:0000313" key="2">
    <source>
        <dbReference type="Proteomes" id="UP000249619"/>
    </source>
</evidence>
<comment type="caution">
    <text evidence="1">The sequence shown here is derived from an EMBL/GenBank/DDBJ whole genome shotgun (WGS) entry which is preliminary data.</text>
</comment>
<protein>
    <submittedName>
        <fullName evidence="1">Uncharacterized protein</fullName>
    </submittedName>
</protein>
<name>A0A364N4V8_STELY</name>
<sequence>MSVSKFPSFVASSRDCTEFCKTPPRLMRRPPVACRRAVQSLQSPAAQPIWISDDLLTLALNRFFRSSCPHQKRHGSHVPGPLEARRRAAKRRMTVSAGFYPQDNFPSLLNLGALFGFRKDSQPTWRYEAPSLQHHSEPLDPPNNHIPSLPLSQPGRIPAEHVGPTTTTTHPFAFPNSFAQKFPQIEATTTKESAEPGTNDVDQSSVDILAHFDDFKSKVAAAQDLSSAERSRLLAETWRSCRPFHDDAWVYNAMVVEHVGKLGWDPTSILCQLKYFVVPSTYTEENLKFLNCLESLSARFPHASRAYHRVYMKVAETAKSAEASKSPSQDAKLLYIIRLAVQGAILRDKEIKHSVAETLAVVADKVQDSNVKKLLHSVLGCKANVQHTTSFLLVRAATDERLCSVIQQVLSCLPRERLEQLVSPMTLSFANAVARKTSLSGETYRDRLSAWLTVLEGLGARPRQPAFLDAAIAVITKHVFTSGIPGRMRAQLLLHALTFRLADQRTDAALRERMLHLIYSPAPSATLEQEQIRFDVVLGLILARMQRAALPHTAMINMTVDLLIRHEDLHSLYSFLLALKDHNLTLRNPSSIRSLATKNLASLQQQPISPDEATRQRHAFTLHTCQSILDLLDRPNTTSAAAHTQAQVLRARQEFAHILSRARQNHALPLIYANTTTDIDPGQRTILIHQLAHHYSLTTSRSHRETWRAIYYLYHHLESHALSIGPLFTKAVVRASIIRPMMEHRFISARRLIWVCQLVARVEGEAVARQVEAGYWRWRGELIRHAKRVKDRAGGDVKEKALVGRMKGLGLI</sequence>
<accession>A0A364N4V8</accession>
<dbReference type="AlphaFoldDB" id="A0A364N4V8"/>
<gene>
    <name evidence="1" type="ORF">DDE83_004262</name>
</gene>